<proteinExistence type="predicted"/>
<accession>A0A444ZYH9</accession>
<evidence type="ECO:0000313" key="3">
    <source>
        <dbReference type="Proteomes" id="UP000289738"/>
    </source>
</evidence>
<protein>
    <submittedName>
        <fullName evidence="2">Uncharacterized protein</fullName>
    </submittedName>
</protein>
<sequence length="351" mass="39429">MTDEVSNVNGGSSIIDSTTIVAQSSDVTSRLQGNVASESVVVTSSQTGNNGRNTCPHGNTLQTQPLVTTGWPPYGLPPGCTPPVGGTFGVNNVQLPQPQPEYSRDYNVGSTSNASNSMAAFRQHVEKSHHNLVNLLTQQMTTILNPMMADHGTKFEHLARKVERVAQIVDYDEGARQDVRGNHEGIENLLKNENDILVGKENPQMVHHGQNVDNLLNIHIPDLTHLAKRVCQVEILRKEKEKYKNDERKLKSKSFSRKERVSYVAMESSSEESELKKGSPYVCSLHKKILNTDKLSDSKHKSRKKYSFDILKSDQIFDLLAFLIILTLHWEISSPMFERFILEWVMGYWNS</sequence>
<reference evidence="2 3" key="1">
    <citation type="submission" date="2019-01" db="EMBL/GenBank/DDBJ databases">
        <title>Sequencing of cultivated peanut Arachis hypogaea provides insights into genome evolution and oil improvement.</title>
        <authorList>
            <person name="Chen X."/>
        </authorList>
    </citation>
    <scope>NUCLEOTIDE SEQUENCE [LARGE SCALE GENOMIC DNA]</scope>
    <source>
        <strain evidence="3">cv. Fuhuasheng</strain>
        <tissue evidence="2">Leaves</tissue>
    </source>
</reference>
<dbReference type="AlphaFoldDB" id="A0A444ZYH9"/>
<evidence type="ECO:0000256" key="1">
    <source>
        <dbReference type="SAM" id="MobiDB-lite"/>
    </source>
</evidence>
<dbReference type="Proteomes" id="UP000289738">
    <property type="component" value="Chromosome B03"/>
</dbReference>
<gene>
    <name evidence="2" type="ORF">Ahy_B03g063956</name>
</gene>
<feature type="region of interest" description="Disordered" evidence="1">
    <location>
        <begin position="40"/>
        <end position="59"/>
    </location>
</feature>
<keyword evidence="3" id="KW-1185">Reference proteome</keyword>
<organism evidence="2 3">
    <name type="scientific">Arachis hypogaea</name>
    <name type="common">Peanut</name>
    <dbReference type="NCBI Taxonomy" id="3818"/>
    <lineage>
        <taxon>Eukaryota</taxon>
        <taxon>Viridiplantae</taxon>
        <taxon>Streptophyta</taxon>
        <taxon>Embryophyta</taxon>
        <taxon>Tracheophyta</taxon>
        <taxon>Spermatophyta</taxon>
        <taxon>Magnoliopsida</taxon>
        <taxon>eudicotyledons</taxon>
        <taxon>Gunneridae</taxon>
        <taxon>Pentapetalae</taxon>
        <taxon>rosids</taxon>
        <taxon>fabids</taxon>
        <taxon>Fabales</taxon>
        <taxon>Fabaceae</taxon>
        <taxon>Papilionoideae</taxon>
        <taxon>50 kb inversion clade</taxon>
        <taxon>dalbergioids sensu lato</taxon>
        <taxon>Dalbergieae</taxon>
        <taxon>Pterocarpus clade</taxon>
        <taxon>Arachis</taxon>
    </lineage>
</organism>
<dbReference type="EMBL" id="SDMP01000013">
    <property type="protein sequence ID" value="RYR19237.1"/>
    <property type="molecule type" value="Genomic_DNA"/>
</dbReference>
<name>A0A444ZYH9_ARAHY</name>
<comment type="caution">
    <text evidence="2">The sequence shown here is derived from an EMBL/GenBank/DDBJ whole genome shotgun (WGS) entry which is preliminary data.</text>
</comment>
<evidence type="ECO:0000313" key="2">
    <source>
        <dbReference type="EMBL" id="RYR19237.1"/>
    </source>
</evidence>